<evidence type="ECO:0000313" key="1">
    <source>
        <dbReference type="EMBL" id="ENH59093.1"/>
    </source>
</evidence>
<sequence>MRLIELCKMIDQVVKHNPNGTYVKRFRCVYSQVRYNEQSLFAN</sequence>
<protein>
    <submittedName>
        <fullName evidence="1">Uncharacterized protein</fullName>
    </submittedName>
</protein>
<dbReference type="AlphaFoldDB" id="N4T7I8"/>
<evidence type="ECO:0000313" key="2">
    <source>
        <dbReference type="Proteomes" id="UP000012243"/>
    </source>
</evidence>
<dbReference type="Proteomes" id="UP000012243">
    <property type="component" value="Unassembled WGS sequence"/>
</dbReference>
<proteinExistence type="predicted"/>
<reference evidence="1 2" key="1">
    <citation type="submission" date="2013-02" db="EMBL/GenBank/DDBJ databases">
        <title>Comparative Sequence Analysis of H. pylori Isolates.</title>
        <authorList>
            <person name="Blanchard T.G."/>
            <person name="Czinn S.J."/>
            <person name="McCracken C.M."/>
            <person name="Abolude K.A."/>
            <person name="Shefchek K.S."/>
            <person name="Maroo A.M."/>
            <person name="Santana-Cruz I.S."/>
            <person name="Tallon L.J."/>
            <person name="Ficke F.W.F."/>
        </authorList>
    </citation>
    <scope>NUCLEOTIDE SEQUENCE [LARGE SCALE GENOMIC DNA]</scope>
    <source>
        <strain evidence="1 2">Hp A-11</strain>
    </source>
</reference>
<organism evidence="1 2">
    <name type="scientific">Helicobacter pylori Hp A-11</name>
    <dbReference type="NCBI Taxonomy" id="992035"/>
    <lineage>
        <taxon>Bacteria</taxon>
        <taxon>Pseudomonadati</taxon>
        <taxon>Campylobacterota</taxon>
        <taxon>Epsilonproteobacteria</taxon>
        <taxon>Campylobacterales</taxon>
        <taxon>Helicobacteraceae</taxon>
        <taxon>Helicobacter</taxon>
    </lineage>
</organism>
<gene>
    <name evidence="1" type="ORF">HPHPA11_0221</name>
</gene>
<dbReference type="EMBL" id="AOTW01000001">
    <property type="protein sequence ID" value="ENH59093.1"/>
    <property type="molecule type" value="Genomic_DNA"/>
</dbReference>
<accession>N4T7I8</accession>
<dbReference type="PATRIC" id="fig|992035.3.peg.219"/>
<comment type="caution">
    <text evidence="1">The sequence shown here is derived from an EMBL/GenBank/DDBJ whole genome shotgun (WGS) entry which is preliminary data.</text>
</comment>
<name>N4T7I8_HELPX</name>
<dbReference type="RefSeq" id="WP_001872511.1">
    <property type="nucleotide sequence ID" value="NZ_AOTW01000001.1"/>
</dbReference>